<gene>
    <name evidence="1" type="ORF">SAMN05192543_11577</name>
</gene>
<evidence type="ECO:0000313" key="2">
    <source>
        <dbReference type="Proteomes" id="UP000199548"/>
    </source>
</evidence>
<protein>
    <submittedName>
        <fullName evidence="1">Uncharacterized protein</fullName>
    </submittedName>
</protein>
<proteinExistence type="predicted"/>
<dbReference type="EMBL" id="FOQU01000015">
    <property type="protein sequence ID" value="SFK00937.1"/>
    <property type="molecule type" value="Genomic_DNA"/>
</dbReference>
<dbReference type="Proteomes" id="UP000199548">
    <property type="component" value="Unassembled WGS sequence"/>
</dbReference>
<accession>A0A1I3W2R8</accession>
<organism evidence="1 2">
    <name type="scientific">Paraburkholderia megapolitana</name>
    <dbReference type="NCBI Taxonomy" id="420953"/>
    <lineage>
        <taxon>Bacteria</taxon>
        <taxon>Pseudomonadati</taxon>
        <taxon>Pseudomonadota</taxon>
        <taxon>Betaproteobacteria</taxon>
        <taxon>Burkholderiales</taxon>
        <taxon>Burkholderiaceae</taxon>
        <taxon>Paraburkholderia</taxon>
    </lineage>
</organism>
<dbReference type="AlphaFoldDB" id="A0A1I3W2R8"/>
<name>A0A1I3W2R8_9BURK</name>
<keyword evidence="2" id="KW-1185">Reference proteome</keyword>
<dbReference type="RefSeq" id="WP_091020379.1">
    <property type="nucleotide sequence ID" value="NZ_CP041744.1"/>
</dbReference>
<dbReference type="OrthoDB" id="8795525at2"/>
<evidence type="ECO:0000313" key="1">
    <source>
        <dbReference type="EMBL" id="SFK00937.1"/>
    </source>
</evidence>
<reference evidence="1 2" key="1">
    <citation type="submission" date="2016-10" db="EMBL/GenBank/DDBJ databases">
        <authorList>
            <person name="de Groot N.N."/>
        </authorList>
    </citation>
    <scope>NUCLEOTIDE SEQUENCE [LARGE SCALE GENOMIC DNA]</scope>
    <source>
        <strain evidence="1 2">LMG 23650</strain>
    </source>
</reference>
<dbReference type="STRING" id="420953.SAMN05192543_11577"/>
<sequence>MRKAFAKVVVIALPVLIISTPLRVSAGLFEPDDYSGCILEKMPGVQNDLSAGAIANECNQRFPNWKEAHRRSGFFAAYHSGSACFAEKSRATGSEMAARLIYFACHNLYDPAAFDPESAQPVQ</sequence>